<dbReference type="GO" id="GO:0006508">
    <property type="term" value="P:proteolysis"/>
    <property type="evidence" value="ECO:0007669"/>
    <property type="project" value="UniProtKB-KW"/>
</dbReference>
<keyword evidence="4" id="KW-0272">Extracellular matrix</keyword>
<evidence type="ECO:0000256" key="9">
    <source>
        <dbReference type="ARBA" id="ARBA00022833"/>
    </source>
</evidence>
<dbReference type="RefSeq" id="XP_013415558.2">
    <property type="nucleotide sequence ID" value="XM_013560104.2"/>
</dbReference>
<evidence type="ECO:0000256" key="11">
    <source>
        <dbReference type="ARBA" id="ARBA00022889"/>
    </source>
</evidence>
<gene>
    <name evidence="19" type="primary">LOC106177362</name>
</gene>
<dbReference type="GO" id="GO:0001764">
    <property type="term" value="P:neuron migration"/>
    <property type="evidence" value="ECO:0007669"/>
    <property type="project" value="InterPro"/>
</dbReference>
<comment type="subcellular location">
    <subcellularLocation>
        <location evidence="1">Secreted</location>
        <location evidence="1">Extracellular space</location>
        <location evidence="1">Extracellular matrix</location>
    </subcellularLocation>
</comment>
<evidence type="ECO:0000256" key="7">
    <source>
        <dbReference type="ARBA" id="ARBA00022801"/>
    </source>
</evidence>
<feature type="disulfide bond" evidence="16">
    <location>
        <begin position="757"/>
        <end position="767"/>
    </location>
</feature>
<keyword evidence="5" id="KW-0645">Protease</keyword>
<evidence type="ECO:0000256" key="3">
    <source>
        <dbReference type="ARBA" id="ARBA00022525"/>
    </source>
</evidence>
<dbReference type="PROSITE" id="PS01186">
    <property type="entry name" value="EGF_2"/>
    <property type="match status" value="2"/>
</dbReference>
<evidence type="ECO:0000256" key="16">
    <source>
        <dbReference type="PROSITE-ProRule" id="PRU00076"/>
    </source>
</evidence>
<comment type="similarity">
    <text evidence="12">Belongs to the reelin family.</text>
</comment>
<dbReference type="GO" id="GO:0007417">
    <property type="term" value="P:central nervous system development"/>
    <property type="evidence" value="ECO:0007669"/>
    <property type="project" value="InterPro"/>
</dbReference>
<dbReference type="GeneID" id="106177362"/>
<evidence type="ECO:0000259" key="17">
    <source>
        <dbReference type="PROSITE" id="PS50026"/>
    </source>
</evidence>
<evidence type="ECO:0000256" key="2">
    <source>
        <dbReference type="ARBA" id="ARBA00022473"/>
    </source>
</evidence>
<dbReference type="InterPro" id="IPR049419">
    <property type="entry name" value="Reelin_subrepeat-B"/>
</dbReference>
<dbReference type="Pfam" id="PF23106">
    <property type="entry name" value="EGF_Teneurin"/>
    <property type="match status" value="1"/>
</dbReference>
<comment type="subunit">
    <text evidence="14">Oligomer of disulfide-linked homodimers.</text>
</comment>
<evidence type="ECO:0000256" key="13">
    <source>
        <dbReference type="ARBA" id="ARBA00023900"/>
    </source>
</evidence>
<name>A0A1S3JYU3_LINAN</name>
<keyword evidence="16" id="KW-0245">EGF-like domain</keyword>
<evidence type="ECO:0000256" key="15">
    <source>
        <dbReference type="ARBA" id="ARBA00046064"/>
    </source>
</evidence>
<dbReference type="InterPro" id="IPR000742">
    <property type="entry name" value="EGF"/>
</dbReference>
<dbReference type="InterPro" id="IPR034968">
    <property type="entry name" value="Reelin"/>
</dbReference>
<comment type="function">
    <text evidence="15">Extracellular matrix serine protease secreted by pioneer neurons that plays a role in layering of neurons in the cerebral cortex and cerebellum by coordinating cell positioning during neurodevelopment. Regulates microtubule function in neurons and neuronal migration. Binding to the extracellular domains of lipoprotein receptors VLDLR and LRP8/APOER2 induces tyrosine phosphorylation of DAB1 and modulation of TAU phosphorylation. Affects migration of sympathetic preganglionic neurons in the spinal cord, where it seems to act as a barrier to neuronal migration. Enzymatic activity is important for the modulation of cell adhesion.</text>
</comment>
<dbReference type="SUPFAM" id="SSF50939">
    <property type="entry name" value="Sialidases"/>
    <property type="match status" value="2"/>
</dbReference>
<dbReference type="SMART" id="SM00181">
    <property type="entry name" value="EGF"/>
    <property type="match status" value="4"/>
</dbReference>
<keyword evidence="11" id="KW-0130">Cell adhesion</keyword>
<dbReference type="PANTHER" id="PTHR11841">
    <property type="entry name" value="REELIN"/>
    <property type="match status" value="1"/>
</dbReference>
<dbReference type="InterPro" id="IPR036278">
    <property type="entry name" value="Sialidase_sf"/>
</dbReference>
<evidence type="ECO:0000256" key="5">
    <source>
        <dbReference type="ARBA" id="ARBA00022670"/>
    </source>
</evidence>
<dbReference type="PANTHER" id="PTHR11841:SF1">
    <property type="entry name" value="REELIN"/>
    <property type="match status" value="1"/>
</dbReference>
<keyword evidence="6" id="KW-0479">Metal-binding</keyword>
<evidence type="ECO:0000256" key="6">
    <source>
        <dbReference type="ARBA" id="ARBA00022723"/>
    </source>
</evidence>
<evidence type="ECO:0000313" key="19">
    <source>
        <dbReference type="RefSeq" id="XP_013415558.2"/>
    </source>
</evidence>
<evidence type="ECO:0000256" key="12">
    <source>
        <dbReference type="ARBA" id="ARBA00023773"/>
    </source>
</evidence>
<dbReference type="Gene3D" id="2.60.120.260">
    <property type="entry name" value="Galactose-binding domain-like"/>
    <property type="match status" value="12"/>
</dbReference>
<dbReference type="InParanoid" id="A0A1S3JYU3"/>
<keyword evidence="9" id="KW-0862">Zinc</keyword>
<evidence type="ECO:0000256" key="8">
    <source>
        <dbReference type="ARBA" id="ARBA00022825"/>
    </source>
</evidence>
<dbReference type="Pfam" id="PF21471">
    <property type="entry name" value="Reelin_subrepeat-B"/>
    <property type="match status" value="11"/>
</dbReference>
<dbReference type="FunFam" id="2.60.120.260:FF:000003">
    <property type="entry name" value="Reelin"/>
    <property type="match status" value="4"/>
</dbReference>
<organism evidence="18 19">
    <name type="scientific">Lingula anatina</name>
    <name type="common">Brachiopod</name>
    <name type="synonym">Lingula unguis</name>
    <dbReference type="NCBI Taxonomy" id="7574"/>
    <lineage>
        <taxon>Eukaryota</taxon>
        <taxon>Metazoa</taxon>
        <taxon>Spiralia</taxon>
        <taxon>Lophotrochozoa</taxon>
        <taxon>Brachiopoda</taxon>
        <taxon>Linguliformea</taxon>
        <taxon>Lingulata</taxon>
        <taxon>Lingulida</taxon>
        <taxon>Linguloidea</taxon>
        <taxon>Lingulidae</taxon>
        <taxon>Lingula</taxon>
    </lineage>
</organism>
<dbReference type="OrthoDB" id="1924787at2759"/>
<evidence type="ECO:0000256" key="4">
    <source>
        <dbReference type="ARBA" id="ARBA00022530"/>
    </source>
</evidence>
<keyword evidence="10" id="KW-0106">Calcium</keyword>
<keyword evidence="3" id="KW-0964">Secreted</keyword>
<evidence type="ECO:0000256" key="14">
    <source>
        <dbReference type="ARBA" id="ARBA00044961"/>
    </source>
</evidence>
<keyword evidence="16" id="KW-1015">Disulfide bond</keyword>
<sequence length="2050" mass="229819">MVVVPLEDYIVAKPVQFQWLQGGDLSAGFALDDLYIGQPCPEMCSGQGVCRRGTCDCFKGFREPNCTKPSQGSHGEFDRFDNMNQPSALWDNIHGGQLGAGCGVIDVGKSLYFYGDGTREAKTVVMDISNIKMLQFDIKIGSNENTKSCRKPARRNEGVIVEYSTNNGITWHLLRSLDPFTCCNQSQVVNIQLPDGAKSKMTSFRWWQALGTEDEERAQWSIDSIVIGINETTRSTFQDDFSPMQQDVWFMAQNAVPRLTCDSKDLALEFSKTDAVQRYAETWDFHVMPSSFLQFDLAMGCGGAYSSLYHVMLEFSKDMGRTWHPVVEECLPPDTNCVGYHLSSVFSSESHTNWTRVTMYLPANAVSPATRFRWLQQTTTSRGNIWALDNVYLGDGCAWMCSGHGYCRNGHCVCDQGYFGEFCVPQVPLPGYLKDSFDGQLQNDQWPEIYGGEVTNICGVIQFGNSLTFYKDTIRLIATRDLDASAIMVLQFVFQYGCNDMHPTWSPEHSVLLQYSTNGGVSWQLLKELFFVPSAGRRFFSITNSRQAMSNSTRFRFWQPKHGGYMQSVWSIDSLYIGGAAMHPTSVYETFDSEPDPALWLFWPGGRIGEFCADHTGPDTPLTGSKAIVYKRGPGEKSITTNDMEVGEKTVVQFDINVGCSIHSYHKHPVYLQYSKDGGLSWLLVVPPCKGDACAHSSIDGTVFYSGTSKKWRRIIVPLAGLKICGTARFRWYQGYFGEREFTPEWSLDNVYIGNSCRDHCSGHGTCVAGVLCQCDDTYDGSGCETAKGNPKYLKDDFNDAAISDRKWVLHSGGELTKKCGQLVTGNAFHTTSSGVRGLVSRDLDLTQASVVQFTIKRGCSPVTSDPMTQPVLLQYSTNGEISWTTMETFSFNGTSNMAEYVALPWPEEAREKAVRVRWWQPSSDGTYRDEWALDDIFIGGNIMGEVALQDDFVAVKDTHWLTLAGGQLQTGVCHPGKYALQFSGEGTPRFAVTSDIVVRENTFVQFELAMGCNKMDKCYGIHLEYSLDMGKTWSLVASHCLPSSVDCVSFHTDTTFPSDVLFNWKRVILPLPYYTRSRSTRLRWVQEEGFDVTNTWALAHVYIGNECPRMCTGHGRCSRGQCSCDNGWRGQFCEQPTGQLPKWLKEDMFDQDWEQGQWSRVSGGFISTSCRVNTAGKVLHFIGGCTRQLTSTDLDLSEAVYIQFHFVFGCLATPEHRDEGVIVDYSTNGGIIWTTVTELYYDQYKKPEFVSLMLPEGARRLGTRIRWWQPKHSGENTADWAVDNIIIGGTDPAPGSLKENFNSGITQKFWLNSDNMEMGNFCGDLSQSAISSPVGMETVTLTTVDMNIEKGHILQFSISVGCNATWDTYILPVLLQFSVDFGVTWHPLVAECAPSDPQCTDVENMESSFYNNLEWRKMTFSLKGEVISRSTRFRWLQHFFSDVSQSQVWAVDNVYIGPACPGNCRGRGWCDYPRCNCFQGYGGKDCRVVSKRPTYLKEAFSGSDLGLDSWSLVQGGTIGQGCPPVLDGPALVLRGKGQRQVVTVDLDTRNARFIQFLLQIGGEGQEDGCRRPQSRTDSVILQYSSNGGTTWHTLQVLDHSSFTSMQRVYIPLPGRAATASTQIRWWQPISMPTKPAAVWSLDNIFIGGSAINPSELWDEFGNSTDLSWEFSLNGEVLDKFCGKSDLAMTWSEGVGERYITTGQLIVQENYMLQFQIAVGCDQLRHSCNDHQSIRLEYNKDPRSNNWNLVQPVCLPGHISSSECSPYSYSTGSIYTANEFLTWKRVTLDLPKKVFSSSTRFRWVQTNTNTSAVAWALDDVYIGEKCPEMCGGRGFCLNKTCQCDDGNFGRVCQPSRSLLLSHMSDNFDESIKPGYWPQVDGGGVGYGCGPLHPLGHGSNLYFNGCGLRQAITAEMDTTKASKIMFVLQIGSQKQTDTCNIKVNKDNIGEKSVILQYSKNKGLNWMLLASHDPRNYLSPKRVSYDIPTDAKVLGVQFRWWQPLHDGKGHDQWAIDSVEIIMTRQDEMLRDAAWVQWNRWQHRQRHRSLSPG</sequence>
<keyword evidence="18" id="KW-1185">Reference proteome</keyword>
<feature type="domain" description="EGF-like" evidence="17">
    <location>
        <begin position="753"/>
        <end position="785"/>
    </location>
</feature>
<dbReference type="CDD" id="cd08526">
    <property type="entry name" value="Reelin_subrepeat_2"/>
    <property type="match status" value="1"/>
</dbReference>
<evidence type="ECO:0000256" key="1">
    <source>
        <dbReference type="ARBA" id="ARBA00004498"/>
    </source>
</evidence>
<keyword evidence="8" id="KW-0720">Serine protease</keyword>
<dbReference type="PROSITE" id="PS00022">
    <property type="entry name" value="EGF_1"/>
    <property type="match status" value="3"/>
</dbReference>
<dbReference type="STRING" id="7574.A0A1S3JYU3"/>
<dbReference type="GO" id="GO:0007155">
    <property type="term" value="P:cell adhesion"/>
    <property type="evidence" value="ECO:0007669"/>
    <property type="project" value="UniProtKB-KW"/>
</dbReference>
<dbReference type="KEGG" id="lak:106177362"/>
<protein>
    <recommendedName>
        <fullName evidence="13">Reelin</fullName>
    </recommendedName>
</protein>
<dbReference type="GO" id="GO:0070325">
    <property type="term" value="F:lipoprotein particle receptor binding"/>
    <property type="evidence" value="ECO:0007669"/>
    <property type="project" value="InterPro"/>
</dbReference>
<proteinExistence type="inferred from homology"/>
<dbReference type="Proteomes" id="UP000085678">
    <property type="component" value="Unplaced"/>
</dbReference>
<evidence type="ECO:0000313" key="18">
    <source>
        <dbReference type="Proteomes" id="UP000085678"/>
    </source>
</evidence>
<dbReference type="PROSITE" id="PS50026">
    <property type="entry name" value="EGF_3"/>
    <property type="match status" value="1"/>
</dbReference>
<evidence type="ECO:0000256" key="10">
    <source>
        <dbReference type="ARBA" id="ARBA00022837"/>
    </source>
</evidence>
<reference evidence="19" key="1">
    <citation type="submission" date="2025-08" db="UniProtKB">
        <authorList>
            <consortium name="RefSeq"/>
        </authorList>
    </citation>
    <scope>IDENTIFICATION</scope>
    <source>
        <tissue evidence="19">Gonads</tissue>
    </source>
</reference>
<keyword evidence="7" id="KW-0378">Hydrolase</keyword>
<keyword evidence="2" id="KW-0217">Developmental protein</keyword>
<comment type="caution">
    <text evidence="16">Lacks conserved residue(s) required for the propagation of feature annotation.</text>
</comment>
<feature type="disulfide bond" evidence="16">
    <location>
        <begin position="775"/>
        <end position="784"/>
    </location>
</feature>
<dbReference type="GO" id="GO:0008236">
    <property type="term" value="F:serine-type peptidase activity"/>
    <property type="evidence" value="ECO:0007669"/>
    <property type="project" value="UniProtKB-KW"/>
</dbReference>
<dbReference type="GO" id="GO:0046872">
    <property type="term" value="F:metal ion binding"/>
    <property type="evidence" value="ECO:0007669"/>
    <property type="project" value="UniProtKB-KW"/>
</dbReference>
<dbReference type="SUPFAM" id="SSF57196">
    <property type="entry name" value="EGF/Laminin"/>
    <property type="match status" value="1"/>
</dbReference>
<accession>A0A1S3JYU3</accession>